<accession>A0A0C9TER7</accession>
<dbReference type="InterPro" id="IPR008266">
    <property type="entry name" value="Tyr_kinase_AS"/>
</dbReference>
<keyword evidence="2" id="KW-0067">ATP-binding</keyword>
<dbReference type="Pfam" id="PF07714">
    <property type="entry name" value="PK_Tyr_Ser-Thr"/>
    <property type="match status" value="1"/>
</dbReference>
<dbReference type="AlphaFoldDB" id="A0A0C9TER7"/>
<feature type="domain" description="Protein kinase" evidence="3">
    <location>
        <begin position="105"/>
        <end position="383"/>
    </location>
</feature>
<evidence type="ECO:0000313" key="4">
    <source>
        <dbReference type="EMBL" id="KIJ09453.1"/>
    </source>
</evidence>
<dbReference type="EMBL" id="KN819461">
    <property type="protein sequence ID" value="KIJ09453.1"/>
    <property type="molecule type" value="Genomic_DNA"/>
</dbReference>
<sequence>MLKLLAWIPPSWLHWLPFRSSTPAVAKEQAKAITKAEDHPSRVVQSDQILEENPVFEESHLTRCPDRAAGAHVVDGTVDDESKIVAYSHTKQSKAPLDLTSHVVRQSVYPIAYGGWSDIWKCTLKQDSQSREVAVKSIRSHILDDDDMRKKGKKLRRELKVWARLKHENILPLFGVATGFGPFTALVCPWMDNGTLTSYLEHNREQLSLRDRLELLRDAAAGLCYLHSCSVVHGDLTGSNVLVSASGRAQLSDFGLSSIMVEFMGTSYLPSSMNATARWVAPEIFTSYNDESLSWVPTEQSDIYSFGSIMLQVCSGEVPYANLQRDVQVLLALSRGVKPSRPQTAWMNDRIWDFIQRCWGEQSAKRPSAEEALSFLQGELSLL</sequence>
<dbReference type="OrthoDB" id="346907at2759"/>
<name>A0A0C9TER7_PAXIN</name>
<dbReference type="PANTHER" id="PTHR44329">
    <property type="entry name" value="SERINE/THREONINE-PROTEIN KINASE TNNI3K-RELATED"/>
    <property type="match status" value="1"/>
</dbReference>
<reference evidence="5" key="2">
    <citation type="submission" date="2015-01" db="EMBL/GenBank/DDBJ databases">
        <title>Evolutionary Origins and Diversification of the Mycorrhizal Mutualists.</title>
        <authorList>
            <consortium name="DOE Joint Genome Institute"/>
            <consortium name="Mycorrhizal Genomics Consortium"/>
            <person name="Kohler A."/>
            <person name="Kuo A."/>
            <person name="Nagy L.G."/>
            <person name="Floudas D."/>
            <person name="Copeland A."/>
            <person name="Barry K.W."/>
            <person name="Cichocki N."/>
            <person name="Veneault-Fourrey C."/>
            <person name="LaButti K."/>
            <person name="Lindquist E.A."/>
            <person name="Lipzen A."/>
            <person name="Lundell T."/>
            <person name="Morin E."/>
            <person name="Murat C."/>
            <person name="Riley R."/>
            <person name="Ohm R."/>
            <person name="Sun H."/>
            <person name="Tunlid A."/>
            <person name="Henrissat B."/>
            <person name="Grigoriev I.V."/>
            <person name="Hibbett D.S."/>
            <person name="Martin F."/>
        </authorList>
    </citation>
    <scope>NUCLEOTIDE SEQUENCE [LARGE SCALE GENOMIC DNA]</scope>
    <source>
        <strain evidence="5">ATCC 200175</strain>
    </source>
</reference>
<evidence type="ECO:0000259" key="3">
    <source>
        <dbReference type="PROSITE" id="PS50011"/>
    </source>
</evidence>
<evidence type="ECO:0000256" key="2">
    <source>
        <dbReference type="ARBA" id="ARBA00022840"/>
    </source>
</evidence>
<dbReference type="InterPro" id="IPR001245">
    <property type="entry name" value="Ser-Thr/Tyr_kinase_cat_dom"/>
</dbReference>
<dbReference type="GO" id="GO:0005524">
    <property type="term" value="F:ATP binding"/>
    <property type="evidence" value="ECO:0007669"/>
    <property type="project" value="UniProtKB-KW"/>
</dbReference>
<evidence type="ECO:0000256" key="1">
    <source>
        <dbReference type="ARBA" id="ARBA00022741"/>
    </source>
</evidence>
<gene>
    <name evidence="4" type="ORF">PAXINDRAFT_172480</name>
</gene>
<reference evidence="4 5" key="1">
    <citation type="submission" date="2014-06" db="EMBL/GenBank/DDBJ databases">
        <authorList>
            <consortium name="DOE Joint Genome Institute"/>
            <person name="Kuo A."/>
            <person name="Kohler A."/>
            <person name="Nagy L.G."/>
            <person name="Floudas D."/>
            <person name="Copeland A."/>
            <person name="Barry K.W."/>
            <person name="Cichocki N."/>
            <person name="Veneault-Fourrey C."/>
            <person name="LaButti K."/>
            <person name="Lindquist E.A."/>
            <person name="Lipzen A."/>
            <person name="Lundell T."/>
            <person name="Morin E."/>
            <person name="Murat C."/>
            <person name="Sun H."/>
            <person name="Tunlid A."/>
            <person name="Henrissat B."/>
            <person name="Grigoriev I.V."/>
            <person name="Hibbett D.S."/>
            <person name="Martin F."/>
            <person name="Nordberg H.P."/>
            <person name="Cantor M.N."/>
            <person name="Hua S.X."/>
        </authorList>
    </citation>
    <scope>NUCLEOTIDE SEQUENCE [LARGE SCALE GENOMIC DNA]</scope>
    <source>
        <strain evidence="4 5">ATCC 200175</strain>
    </source>
</reference>
<dbReference type="PANTHER" id="PTHR44329:SF298">
    <property type="entry name" value="MIXED LINEAGE KINASE DOMAIN-LIKE PROTEIN"/>
    <property type="match status" value="1"/>
</dbReference>
<dbReference type="InterPro" id="IPR051681">
    <property type="entry name" value="Ser/Thr_Kinases-Pseudokinases"/>
</dbReference>
<keyword evidence="5" id="KW-1185">Reference proteome</keyword>
<proteinExistence type="predicted"/>
<organism evidence="4 5">
    <name type="scientific">Paxillus involutus ATCC 200175</name>
    <dbReference type="NCBI Taxonomy" id="664439"/>
    <lineage>
        <taxon>Eukaryota</taxon>
        <taxon>Fungi</taxon>
        <taxon>Dikarya</taxon>
        <taxon>Basidiomycota</taxon>
        <taxon>Agaricomycotina</taxon>
        <taxon>Agaricomycetes</taxon>
        <taxon>Agaricomycetidae</taxon>
        <taxon>Boletales</taxon>
        <taxon>Paxilineae</taxon>
        <taxon>Paxillaceae</taxon>
        <taxon>Paxillus</taxon>
    </lineage>
</organism>
<dbReference type="GO" id="GO:0004674">
    <property type="term" value="F:protein serine/threonine kinase activity"/>
    <property type="evidence" value="ECO:0007669"/>
    <property type="project" value="TreeGrafter"/>
</dbReference>
<dbReference type="Proteomes" id="UP000053647">
    <property type="component" value="Unassembled WGS sequence"/>
</dbReference>
<evidence type="ECO:0000313" key="5">
    <source>
        <dbReference type="Proteomes" id="UP000053647"/>
    </source>
</evidence>
<dbReference type="InterPro" id="IPR000719">
    <property type="entry name" value="Prot_kinase_dom"/>
</dbReference>
<keyword evidence="1" id="KW-0547">Nucleotide-binding</keyword>
<protein>
    <recommendedName>
        <fullName evidence="3">Protein kinase domain-containing protein</fullName>
    </recommendedName>
</protein>
<dbReference type="InterPro" id="IPR011009">
    <property type="entry name" value="Kinase-like_dom_sf"/>
</dbReference>
<dbReference type="PROSITE" id="PS50011">
    <property type="entry name" value="PROTEIN_KINASE_DOM"/>
    <property type="match status" value="1"/>
</dbReference>
<dbReference type="PROSITE" id="PS00109">
    <property type="entry name" value="PROTEIN_KINASE_TYR"/>
    <property type="match status" value="1"/>
</dbReference>
<dbReference type="Gene3D" id="1.10.510.10">
    <property type="entry name" value="Transferase(Phosphotransferase) domain 1"/>
    <property type="match status" value="1"/>
</dbReference>
<dbReference type="SUPFAM" id="SSF56112">
    <property type="entry name" value="Protein kinase-like (PK-like)"/>
    <property type="match status" value="1"/>
</dbReference>
<dbReference type="HOGENOM" id="CLU_000288_7_18_1"/>